<feature type="non-terminal residue" evidence="7">
    <location>
        <position position="863"/>
    </location>
</feature>
<accession>A0ABN8IQ46</accession>
<name>A0ABN8IQ46_9NEOP</name>
<evidence type="ECO:0000313" key="8">
    <source>
        <dbReference type="Proteomes" id="UP000837857"/>
    </source>
</evidence>
<feature type="region of interest" description="Disordered" evidence="5">
    <location>
        <begin position="670"/>
        <end position="693"/>
    </location>
</feature>
<dbReference type="InterPro" id="IPR050430">
    <property type="entry name" value="Peptidase_S1"/>
</dbReference>
<dbReference type="Gene3D" id="2.40.10.10">
    <property type="entry name" value="Trypsin-like serine proteases"/>
    <property type="match status" value="1"/>
</dbReference>
<keyword evidence="4" id="KW-1015">Disulfide bond</keyword>
<feature type="region of interest" description="Disordered" evidence="5">
    <location>
        <begin position="594"/>
        <end position="616"/>
    </location>
</feature>
<keyword evidence="8" id="KW-1185">Reference proteome</keyword>
<dbReference type="CDD" id="cd00190">
    <property type="entry name" value="Tryp_SPc"/>
    <property type="match status" value="1"/>
</dbReference>
<dbReference type="InterPro" id="IPR009003">
    <property type="entry name" value="Peptidase_S1_PA"/>
</dbReference>
<dbReference type="Proteomes" id="UP000837857">
    <property type="component" value="Chromosome 24"/>
</dbReference>
<keyword evidence="3" id="KW-0720">Serine protease</keyword>
<evidence type="ECO:0000256" key="1">
    <source>
        <dbReference type="ARBA" id="ARBA00022670"/>
    </source>
</evidence>
<keyword evidence="2" id="KW-0378">Hydrolase</keyword>
<evidence type="ECO:0000259" key="6">
    <source>
        <dbReference type="PROSITE" id="PS50240"/>
    </source>
</evidence>
<dbReference type="PANTHER" id="PTHR24276">
    <property type="entry name" value="POLYSERASE-RELATED"/>
    <property type="match status" value="1"/>
</dbReference>
<dbReference type="InterPro" id="IPR001254">
    <property type="entry name" value="Trypsin_dom"/>
</dbReference>
<feature type="domain" description="Peptidase S1" evidence="6">
    <location>
        <begin position="210"/>
        <end position="452"/>
    </location>
</feature>
<dbReference type="SMART" id="SM00020">
    <property type="entry name" value="Tryp_SPc"/>
    <property type="match status" value="1"/>
</dbReference>
<dbReference type="EMBL" id="OW152836">
    <property type="protein sequence ID" value="CAH2057498.1"/>
    <property type="molecule type" value="Genomic_DNA"/>
</dbReference>
<sequence length="863" mass="97030">MLSAFDSFVIYTLLNIIVGLYGLVELPKFDVDDLITTEKIIRNCTNSLLSDLKLAKPVNSTRIKDFATLHHYFLSVTFRDSDVLKEIARLTRVDYKINNNTVGNLTTVINALLDENSCEYDAKDVLVDDADAIVTTYIDDFLAKLESLKESYGVNKVFSDINSNIIKIFRYTNALESKGVVDANLTNDENSDSFTVLESSELWVESGRRIYRGERTKIKYFPFMASIQIFNAFQCAGSIIKSDLVITASSCLQLAWNNRFYRENPAFLSVRVGSSFYNSGGEVIPVLEIYFHPGYNPKTLRDNICVLRLLRHIKFRHRDRKKVRKIAIDNKPWSLAINTPGITIVGWGAKGISNKLGSPWANILSYANLDVYPLRECQEVYSKTYVTTKHFCGGFFSKGSGACNRDVGAPGVVNGILMGVVSFGSPVCGTPDVPTVFTKLGYYHNWIENIMEMDVPRSKKRTTLQVEEDPYAPYMTTPYTTTTFKIEPVQEGVQPMPALEEDEESALRMLLNDNKLFQEFLETMFDSDATQKINIKQDTEISRQNKINSFEGEPTNEITKGSTIVSDKNDSNNEAYKRITAGFGSDVYATGTVDVSRDSDESSEDDIPVTKYTSEHQELNHETKLISATENTLNIGRNFENFDHTQIENKNHFSATTTDSPQEILLELATESSDDDSDDSNQSQSDDNDKNFQIKKDLNAPSSVDFKDISGEQAIAELLDEIDLNQILREVSMDMEMASNSPLQNYAEAPQSNVLTTATMPVAQKEGKMWDKLRNNKNSESHDQDSEDSVLTLLYLSDNEKKNNFASKSGNDIRVDRRKNITNTATIAQNSVSSDTVYDILPKTKLYKIISEVLKAAVEKKQP</sequence>
<dbReference type="PROSITE" id="PS50240">
    <property type="entry name" value="TRYPSIN_DOM"/>
    <property type="match status" value="1"/>
</dbReference>
<keyword evidence="1" id="KW-0645">Protease</keyword>
<evidence type="ECO:0000256" key="2">
    <source>
        <dbReference type="ARBA" id="ARBA00022801"/>
    </source>
</evidence>
<dbReference type="InterPro" id="IPR043504">
    <property type="entry name" value="Peptidase_S1_PA_chymotrypsin"/>
</dbReference>
<feature type="compositionally biased region" description="Polar residues" evidence="5">
    <location>
        <begin position="556"/>
        <end position="566"/>
    </location>
</feature>
<evidence type="ECO:0000256" key="4">
    <source>
        <dbReference type="ARBA" id="ARBA00023157"/>
    </source>
</evidence>
<evidence type="ECO:0000256" key="5">
    <source>
        <dbReference type="SAM" id="MobiDB-lite"/>
    </source>
</evidence>
<proteinExistence type="predicted"/>
<dbReference type="Pfam" id="PF00089">
    <property type="entry name" value="Trypsin"/>
    <property type="match status" value="1"/>
</dbReference>
<organism evidence="7 8">
    <name type="scientific">Iphiclides podalirius</name>
    <name type="common">scarce swallowtail</name>
    <dbReference type="NCBI Taxonomy" id="110791"/>
    <lineage>
        <taxon>Eukaryota</taxon>
        <taxon>Metazoa</taxon>
        <taxon>Ecdysozoa</taxon>
        <taxon>Arthropoda</taxon>
        <taxon>Hexapoda</taxon>
        <taxon>Insecta</taxon>
        <taxon>Pterygota</taxon>
        <taxon>Neoptera</taxon>
        <taxon>Endopterygota</taxon>
        <taxon>Lepidoptera</taxon>
        <taxon>Glossata</taxon>
        <taxon>Ditrysia</taxon>
        <taxon>Papilionoidea</taxon>
        <taxon>Papilionidae</taxon>
        <taxon>Papilioninae</taxon>
        <taxon>Iphiclides</taxon>
    </lineage>
</organism>
<evidence type="ECO:0000256" key="3">
    <source>
        <dbReference type="ARBA" id="ARBA00022825"/>
    </source>
</evidence>
<feature type="region of interest" description="Disordered" evidence="5">
    <location>
        <begin position="548"/>
        <end position="570"/>
    </location>
</feature>
<dbReference type="PANTHER" id="PTHR24276:SF91">
    <property type="entry name" value="AT26814P-RELATED"/>
    <property type="match status" value="1"/>
</dbReference>
<protein>
    <recommendedName>
        <fullName evidence="6">Peptidase S1 domain-containing protein</fullName>
    </recommendedName>
</protein>
<evidence type="ECO:0000313" key="7">
    <source>
        <dbReference type="EMBL" id="CAH2057498.1"/>
    </source>
</evidence>
<gene>
    <name evidence="7" type="ORF">IPOD504_LOCUS10275</name>
</gene>
<dbReference type="SUPFAM" id="SSF50494">
    <property type="entry name" value="Trypsin-like serine proteases"/>
    <property type="match status" value="1"/>
</dbReference>
<reference evidence="7" key="1">
    <citation type="submission" date="2022-03" db="EMBL/GenBank/DDBJ databases">
        <authorList>
            <person name="Martin H S."/>
        </authorList>
    </citation>
    <scope>NUCLEOTIDE SEQUENCE</scope>
</reference>